<organism evidence="2 3">
    <name type="scientific">Mesonia profundi</name>
    <dbReference type="NCBI Taxonomy" id="3070998"/>
    <lineage>
        <taxon>Bacteria</taxon>
        <taxon>Pseudomonadati</taxon>
        <taxon>Bacteroidota</taxon>
        <taxon>Flavobacteriia</taxon>
        <taxon>Flavobacteriales</taxon>
        <taxon>Flavobacteriaceae</taxon>
        <taxon>Mesonia</taxon>
    </lineage>
</organism>
<proteinExistence type="predicted"/>
<protein>
    <submittedName>
        <fullName evidence="2">Uncharacterized protein</fullName>
    </submittedName>
</protein>
<accession>A0ABU1A2I2</accession>
<evidence type="ECO:0000256" key="1">
    <source>
        <dbReference type="SAM" id="MobiDB-lite"/>
    </source>
</evidence>
<evidence type="ECO:0000313" key="3">
    <source>
        <dbReference type="Proteomes" id="UP001230915"/>
    </source>
</evidence>
<keyword evidence="3" id="KW-1185">Reference proteome</keyword>
<gene>
    <name evidence="2" type="ORF">RBU60_07760</name>
</gene>
<feature type="region of interest" description="Disordered" evidence="1">
    <location>
        <begin position="1"/>
        <end position="29"/>
    </location>
</feature>
<dbReference type="Proteomes" id="UP001230915">
    <property type="component" value="Unassembled WGS sequence"/>
</dbReference>
<comment type="caution">
    <text evidence="2">The sequence shown here is derived from an EMBL/GenBank/DDBJ whole genome shotgun (WGS) entry which is preliminary data.</text>
</comment>
<dbReference type="EMBL" id="JAVHUL010000017">
    <property type="protein sequence ID" value="MDQ7917466.1"/>
    <property type="molecule type" value="Genomic_DNA"/>
</dbReference>
<name>A0ABU1A2I2_9FLAO</name>
<reference evidence="2 3" key="1">
    <citation type="submission" date="2023-08" db="EMBL/GenBank/DDBJ databases">
        <title>Mesonia sp. MT50, isolated from deep-sea sediment of the Mariana Trench.</title>
        <authorList>
            <person name="Fu H."/>
        </authorList>
    </citation>
    <scope>NUCLEOTIDE SEQUENCE [LARGE SCALE GENOMIC DNA]</scope>
    <source>
        <strain evidence="2 3">MT50</strain>
    </source>
</reference>
<sequence>MGRIEDKHRERKHKDVDNPLGEFGDRNEKTNKVYIDEKTIKGQQNKE</sequence>
<evidence type="ECO:0000313" key="2">
    <source>
        <dbReference type="EMBL" id="MDQ7917466.1"/>
    </source>
</evidence>
<dbReference type="RefSeq" id="WP_308864217.1">
    <property type="nucleotide sequence ID" value="NZ_JAVHUL010000017.1"/>
</dbReference>